<accession>A0ACB9R5A3</accession>
<evidence type="ECO:0000313" key="1">
    <source>
        <dbReference type="EMBL" id="KAI4374083.1"/>
    </source>
</evidence>
<keyword evidence="2" id="KW-1185">Reference proteome</keyword>
<dbReference type="Proteomes" id="UP001057402">
    <property type="component" value="Chromosome 4"/>
</dbReference>
<evidence type="ECO:0000313" key="2">
    <source>
        <dbReference type="Proteomes" id="UP001057402"/>
    </source>
</evidence>
<proteinExistence type="predicted"/>
<reference evidence="2" key="1">
    <citation type="journal article" date="2023" name="Front. Plant Sci.">
        <title>Chromosomal-level genome assembly of Melastoma candidum provides insights into trichome evolution.</title>
        <authorList>
            <person name="Zhong Y."/>
            <person name="Wu W."/>
            <person name="Sun C."/>
            <person name="Zou P."/>
            <person name="Liu Y."/>
            <person name="Dai S."/>
            <person name="Zhou R."/>
        </authorList>
    </citation>
    <scope>NUCLEOTIDE SEQUENCE [LARGE SCALE GENOMIC DNA]</scope>
</reference>
<gene>
    <name evidence="1" type="ORF">MLD38_012121</name>
</gene>
<dbReference type="EMBL" id="CM042883">
    <property type="protein sequence ID" value="KAI4374083.1"/>
    <property type="molecule type" value="Genomic_DNA"/>
</dbReference>
<protein>
    <submittedName>
        <fullName evidence="1">Uncharacterized protein</fullName>
    </submittedName>
</protein>
<name>A0ACB9R5A3_9MYRT</name>
<organism evidence="1 2">
    <name type="scientific">Melastoma candidum</name>
    <dbReference type="NCBI Taxonomy" id="119954"/>
    <lineage>
        <taxon>Eukaryota</taxon>
        <taxon>Viridiplantae</taxon>
        <taxon>Streptophyta</taxon>
        <taxon>Embryophyta</taxon>
        <taxon>Tracheophyta</taxon>
        <taxon>Spermatophyta</taxon>
        <taxon>Magnoliopsida</taxon>
        <taxon>eudicotyledons</taxon>
        <taxon>Gunneridae</taxon>
        <taxon>Pentapetalae</taxon>
        <taxon>rosids</taxon>
        <taxon>malvids</taxon>
        <taxon>Myrtales</taxon>
        <taxon>Melastomataceae</taxon>
        <taxon>Melastomatoideae</taxon>
        <taxon>Melastomateae</taxon>
        <taxon>Melastoma</taxon>
    </lineage>
</organism>
<comment type="caution">
    <text evidence="1">The sequence shown here is derived from an EMBL/GenBank/DDBJ whole genome shotgun (WGS) entry which is preliminary data.</text>
</comment>
<sequence length="198" mass="21478">MLKRWLPWLAFVARPKLFQLSGSTRFNVGGSSRAGVCKTGFVVRADLSGEAETGRRAMLGLVVAGIASGSFAKAVMAVAKPIKVGPPPPPSSGLWEILPTASESVGSSSEGKRIGNGHHQRETVDRQEGPYVQNDLHLKAEYLRYDINTVIAANPKDEKKSLKELTGKLFDTINNLDYAAKIKSTSRPRSTMPRPYPS</sequence>